<reference evidence="3" key="1">
    <citation type="submission" date="2023-02" db="EMBL/GenBank/DDBJ databases">
        <title>Genome of toxic invasive species Heracleum sosnowskyi carries increased number of genes despite the absence of recent whole-genome duplications.</title>
        <authorList>
            <person name="Schelkunov M."/>
            <person name="Shtratnikova V."/>
            <person name="Makarenko M."/>
            <person name="Klepikova A."/>
            <person name="Omelchenko D."/>
            <person name="Novikova G."/>
            <person name="Obukhova E."/>
            <person name="Bogdanov V."/>
            <person name="Penin A."/>
            <person name="Logacheva M."/>
        </authorList>
    </citation>
    <scope>NUCLEOTIDE SEQUENCE</scope>
    <source>
        <strain evidence="3">Hsosn_3</strain>
        <tissue evidence="3">Leaf</tissue>
    </source>
</reference>
<keyword evidence="4" id="KW-1185">Reference proteome</keyword>
<sequence>MKESVGLTLTLVVYIIQFHREAICFGGDSEQEQGEAESLYGKIDPKSFGGVYQPRRKETRDAYEAMLGMIEKELGGQPLDVVTVAADEILSVLKNDGFVNSKKREEIERVLGGIRDHVFDQFVLLGRVITDYGGGDDGELGDDPFDEDVGVSVEFEENKETDLDMVLDDEDDCDDDLADGNGSGAMHMGGGIFHGDDQGVVENDGMRTLNVQDIDAYWLQRKISQAYDQQQQQIDPQQSQKLAEEVFKILAEGGDDRQVETKLLVHLRFDKFSLVKYLLKNRMYIVWCIQLARTQDQDERKKVEES</sequence>
<evidence type="ECO:0000313" key="3">
    <source>
        <dbReference type="EMBL" id="KAK1376666.1"/>
    </source>
</evidence>
<dbReference type="Pfam" id="PF18149">
    <property type="entry name" value="Helicase_PWI"/>
    <property type="match status" value="1"/>
</dbReference>
<dbReference type="Pfam" id="PF21188">
    <property type="entry name" value="BRR2_plug"/>
    <property type="match status" value="1"/>
</dbReference>
<evidence type="ECO:0000259" key="2">
    <source>
        <dbReference type="Pfam" id="PF21188"/>
    </source>
</evidence>
<dbReference type="AlphaFoldDB" id="A0AAD8MKG8"/>
<gene>
    <name evidence="3" type="ORF">POM88_032859</name>
</gene>
<evidence type="ECO:0008006" key="5">
    <source>
        <dbReference type="Google" id="ProtNLM"/>
    </source>
</evidence>
<proteinExistence type="predicted"/>
<organism evidence="3 4">
    <name type="scientific">Heracleum sosnowskyi</name>
    <dbReference type="NCBI Taxonomy" id="360622"/>
    <lineage>
        <taxon>Eukaryota</taxon>
        <taxon>Viridiplantae</taxon>
        <taxon>Streptophyta</taxon>
        <taxon>Embryophyta</taxon>
        <taxon>Tracheophyta</taxon>
        <taxon>Spermatophyta</taxon>
        <taxon>Magnoliopsida</taxon>
        <taxon>eudicotyledons</taxon>
        <taxon>Gunneridae</taxon>
        <taxon>Pentapetalae</taxon>
        <taxon>asterids</taxon>
        <taxon>campanulids</taxon>
        <taxon>Apiales</taxon>
        <taxon>Apiaceae</taxon>
        <taxon>Apioideae</taxon>
        <taxon>apioid superclade</taxon>
        <taxon>Tordylieae</taxon>
        <taxon>Tordyliinae</taxon>
        <taxon>Heracleum</taxon>
    </lineage>
</organism>
<dbReference type="EMBL" id="JAUIZM010000007">
    <property type="protein sequence ID" value="KAK1376666.1"/>
    <property type="molecule type" value="Genomic_DNA"/>
</dbReference>
<dbReference type="InterPro" id="IPR048863">
    <property type="entry name" value="BRR2_plug"/>
</dbReference>
<accession>A0AAD8MKG8</accession>
<evidence type="ECO:0000259" key="1">
    <source>
        <dbReference type="Pfam" id="PF18149"/>
    </source>
</evidence>
<evidence type="ECO:0000313" key="4">
    <source>
        <dbReference type="Proteomes" id="UP001237642"/>
    </source>
</evidence>
<name>A0AAD8MKG8_9APIA</name>
<comment type="caution">
    <text evidence="3">The sequence shown here is derived from an EMBL/GenBank/DDBJ whole genome shotgun (WGS) entry which is preliminary data.</text>
</comment>
<reference evidence="3" key="2">
    <citation type="submission" date="2023-05" db="EMBL/GenBank/DDBJ databases">
        <authorList>
            <person name="Schelkunov M.I."/>
        </authorList>
    </citation>
    <scope>NUCLEOTIDE SEQUENCE</scope>
    <source>
        <strain evidence="3">Hsosn_3</strain>
        <tissue evidence="3">Leaf</tissue>
    </source>
</reference>
<feature type="domain" description="Brr2 N-terminal helicase PWI" evidence="1">
    <location>
        <begin position="208"/>
        <end position="305"/>
    </location>
</feature>
<feature type="domain" description="Pre-mRNA-splicing helicase BRR2-like plug" evidence="2">
    <location>
        <begin position="59"/>
        <end position="123"/>
    </location>
</feature>
<dbReference type="Proteomes" id="UP001237642">
    <property type="component" value="Unassembled WGS sequence"/>
</dbReference>
<dbReference type="InterPro" id="IPR041094">
    <property type="entry name" value="Brr2_helicase_PWI"/>
</dbReference>
<protein>
    <recommendedName>
        <fullName evidence="5">Brr2 N-terminal helicase PWI domain-containing protein</fullName>
    </recommendedName>
</protein>